<gene>
    <name evidence="8" type="ORF">KJ970_14580</name>
</gene>
<evidence type="ECO:0000256" key="3">
    <source>
        <dbReference type="ARBA" id="ARBA00022801"/>
    </source>
</evidence>
<dbReference type="InterPro" id="IPR036852">
    <property type="entry name" value="Peptidase_S8/S53_dom_sf"/>
</dbReference>
<dbReference type="Gene3D" id="3.40.50.200">
    <property type="entry name" value="Peptidase S8/S53 domain"/>
    <property type="match status" value="1"/>
</dbReference>
<dbReference type="InterPro" id="IPR015500">
    <property type="entry name" value="Peptidase_S8_subtilisin-rel"/>
</dbReference>
<dbReference type="CDD" id="cd04842">
    <property type="entry name" value="Peptidases_S8_Kp43_protease"/>
    <property type="match status" value="1"/>
</dbReference>
<feature type="domain" description="Peptidase S8/S53" evidence="6">
    <location>
        <begin position="248"/>
        <end position="522"/>
    </location>
</feature>
<reference evidence="8" key="1">
    <citation type="submission" date="2021-05" db="EMBL/GenBank/DDBJ databases">
        <title>Energy efficiency and biological interactions define the core microbiome of deep oligotrophic groundwater.</title>
        <authorList>
            <person name="Mehrshad M."/>
            <person name="Lopez-Fernandez M."/>
            <person name="Bell E."/>
            <person name="Bernier-Latmani R."/>
            <person name="Bertilsson S."/>
            <person name="Dopson M."/>
        </authorList>
    </citation>
    <scope>NUCLEOTIDE SEQUENCE</scope>
    <source>
        <strain evidence="8">Modern_marine.mb.64</strain>
    </source>
</reference>
<dbReference type="EMBL" id="JAHJDP010000085">
    <property type="protein sequence ID" value="MBU2692144.1"/>
    <property type="molecule type" value="Genomic_DNA"/>
</dbReference>
<keyword evidence="3 5" id="KW-0378">Hydrolase</keyword>
<evidence type="ECO:0000256" key="1">
    <source>
        <dbReference type="ARBA" id="ARBA00011073"/>
    </source>
</evidence>
<dbReference type="InterPro" id="IPR026444">
    <property type="entry name" value="Secre_tail"/>
</dbReference>
<dbReference type="PRINTS" id="PR00723">
    <property type="entry name" value="SUBTILISIN"/>
</dbReference>
<accession>A0A948RYY1</accession>
<evidence type="ECO:0000256" key="2">
    <source>
        <dbReference type="ARBA" id="ARBA00022670"/>
    </source>
</evidence>
<keyword evidence="4 5" id="KW-0720">Serine protease</keyword>
<dbReference type="GO" id="GO:0004252">
    <property type="term" value="F:serine-type endopeptidase activity"/>
    <property type="evidence" value="ECO:0007669"/>
    <property type="project" value="UniProtKB-UniRule"/>
</dbReference>
<evidence type="ECO:0000313" key="8">
    <source>
        <dbReference type="EMBL" id="MBU2692144.1"/>
    </source>
</evidence>
<feature type="active site" description="Charge relay system" evidence="5">
    <location>
        <position position="244"/>
    </location>
</feature>
<keyword evidence="2 5" id="KW-0645">Protease</keyword>
<comment type="similarity">
    <text evidence="1 5">Belongs to the peptidase S8 family.</text>
</comment>
<dbReference type="Pfam" id="PF00082">
    <property type="entry name" value="Peptidase_S8"/>
    <property type="match status" value="1"/>
</dbReference>
<protein>
    <submittedName>
        <fullName evidence="8">S8 family serine peptidase</fullName>
    </submittedName>
</protein>
<dbReference type="PANTHER" id="PTHR43399">
    <property type="entry name" value="SUBTILISIN-RELATED"/>
    <property type="match status" value="1"/>
</dbReference>
<dbReference type="InterPro" id="IPR023828">
    <property type="entry name" value="Peptidase_S8_Ser-AS"/>
</dbReference>
<evidence type="ECO:0000256" key="4">
    <source>
        <dbReference type="ARBA" id="ARBA00022825"/>
    </source>
</evidence>
<dbReference type="InterPro" id="IPR000209">
    <property type="entry name" value="Peptidase_S8/S53_dom"/>
</dbReference>
<dbReference type="Gene3D" id="2.60.40.4070">
    <property type="match status" value="1"/>
</dbReference>
<evidence type="ECO:0000313" key="9">
    <source>
        <dbReference type="Proteomes" id="UP000777784"/>
    </source>
</evidence>
<dbReference type="Gene3D" id="2.60.120.380">
    <property type="match status" value="1"/>
</dbReference>
<name>A0A948RYY1_UNCEI</name>
<dbReference type="InterPro" id="IPR025965">
    <property type="entry name" value="FlgD/Vpr_Ig-like"/>
</dbReference>
<comment type="caution">
    <text evidence="8">The sequence shown here is derived from an EMBL/GenBank/DDBJ whole genome shotgun (WGS) entry which is preliminary data.</text>
</comment>
<dbReference type="NCBIfam" id="TIGR04183">
    <property type="entry name" value="Por_Secre_tail"/>
    <property type="match status" value="1"/>
</dbReference>
<dbReference type="InterPro" id="IPR051048">
    <property type="entry name" value="Peptidase_S8/S53_subtilisin"/>
</dbReference>
<sequence length="767" mass="82566">MRCLSGVSLFFILGFFLFPTIAESMDSNRYEVLHSGSPFTPVAGDYSEGLAELAGSADPTGLHMWVQVEELGNKAWRESMAQEGVQLLDYVPRNAWIAKVSPTLTASDLRRLGVRWLGALRLEDKVSSHILLNEEAPWAEYEEGAVIYTVTFHKDVTETAAGAVLQAYPHLASDRIEALNTQVIALNPDQVEALAMEDAVKWVSLLPPPLGELNDGIREAVQVNDAHQPPYNLDGTGSNVLVYDAGPVDSSHPDFSPNRCIVGEGGSPASHATHVGGTVAGNGTNNSNYKGMAPNAKVITYTYESCNPNCLYNSPQDIEFNYAEGLLNYGAQLATNSLGSNIAINGYPCSWEGDYELTAQLLDAIAYGDWTAGIPFLSLWAAGNERAYGTCGTTYNTVGAPGASKNAIVVGATNSNDHSMTYFSSWGPVDDGRIRPDICAPGCQTGGDGGITSTAPGGGYSVKCGTSMATPAMAGIMALVLEELRHSPTGMPNIFPATLKALAINTAQDYGNTGPDYEFGFGEVRTTQIIDQLRNRGYIQSAMDHGDEFTYVFQVPAGESLLRASIVWSDVPGETFASVVLVNDLDIWFEDPQGGQHFPYILNPSSPSSAATRGEDHRNNVEQIEVSNPEDGLWTLHVVGGDVPEGPQKFSIVTNQRFAGQNIASAGDELFHRTGRILNARNQPNPFQPSTTIRFSLAKDEENVGLYVYDAAGRLVRTLASGPMPAGSKNILWDGEDASGRRVSSGVYFYRIQVADQTVTRSMVRLN</sequence>
<dbReference type="AlphaFoldDB" id="A0A948RYY1"/>
<feature type="active site" description="Charge relay system" evidence="5">
    <location>
        <position position="467"/>
    </location>
</feature>
<dbReference type="InterPro" id="IPR034058">
    <property type="entry name" value="TagA/B/C/D_pept_dom"/>
</dbReference>
<feature type="domain" description="FlgD/Vpr Ig-like" evidence="7">
    <location>
        <begin position="691"/>
        <end position="754"/>
    </location>
</feature>
<dbReference type="InterPro" id="IPR008979">
    <property type="entry name" value="Galactose-bd-like_sf"/>
</dbReference>
<dbReference type="PANTHER" id="PTHR43399:SF4">
    <property type="entry name" value="CELL WALL-ASSOCIATED PROTEASE"/>
    <property type="match status" value="1"/>
</dbReference>
<feature type="active site" description="Charge relay system" evidence="5">
    <location>
        <position position="271"/>
    </location>
</feature>
<dbReference type="SUPFAM" id="SSF49785">
    <property type="entry name" value="Galactose-binding domain-like"/>
    <property type="match status" value="1"/>
</dbReference>
<dbReference type="PROSITE" id="PS51892">
    <property type="entry name" value="SUBTILASE"/>
    <property type="match status" value="1"/>
</dbReference>
<dbReference type="GO" id="GO:0006508">
    <property type="term" value="P:proteolysis"/>
    <property type="evidence" value="ECO:0007669"/>
    <property type="project" value="UniProtKB-KW"/>
</dbReference>
<evidence type="ECO:0000259" key="6">
    <source>
        <dbReference type="Pfam" id="PF00082"/>
    </source>
</evidence>
<dbReference type="Proteomes" id="UP000777784">
    <property type="component" value="Unassembled WGS sequence"/>
</dbReference>
<proteinExistence type="inferred from homology"/>
<evidence type="ECO:0000259" key="7">
    <source>
        <dbReference type="Pfam" id="PF13860"/>
    </source>
</evidence>
<dbReference type="PROSITE" id="PS00138">
    <property type="entry name" value="SUBTILASE_SER"/>
    <property type="match status" value="1"/>
</dbReference>
<evidence type="ECO:0000256" key="5">
    <source>
        <dbReference type="PROSITE-ProRule" id="PRU01240"/>
    </source>
</evidence>
<organism evidence="8 9">
    <name type="scientific">Eiseniibacteriota bacterium</name>
    <dbReference type="NCBI Taxonomy" id="2212470"/>
    <lineage>
        <taxon>Bacteria</taxon>
        <taxon>Candidatus Eiseniibacteriota</taxon>
    </lineage>
</organism>
<dbReference type="SUPFAM" id="SSF52743">
    <property type="entry name" value="Subtilisin-like"/>
    <property type="match status" value="1"/>
</dbReference>
<dbReference type="Pfam" id="PF13860">
    <property type="entry name" value="FlgD_ig"/>
    <property type="match status" value="1"/>
</dbReference>